<dbReference type="PANTHER" id="PTHR45641">
    <property type="entry name" value="TETRATRICOPEPTIDE REPEAT PROTEIN (AFU_ORTHOLOGUE AFUA_6G03870)"/>
    <property type="match status" value="1"/>
</dbReference>
<dbReference type="Proteomes" id="UP000187209">
    <property type="component" value="Unassembled WGS sequence"/>
</dbReference>
<dbReference type="InterPro" id="IPR019734">
    <property type="entry name" value="TPR_rpt"/>
</dbReference>
<dbReference type="PANTHER" id="PTHR45641:SF1">
    <property type="entry name" value="AAA+ ATPASE DOMAIN-CONTAINING PROTEIN"/>
    <property type="match status" value="1"/>
</dbReference>
<protein>
    <submittedName>
        <fullName evidence="4">Uncharacterized protein</fullName>
    </submittedName>
</protein>
<evidence type="ECO:0000256" key="2">
    <source>
        <dbReference type="ARBA" id="ARBA00022803"/>
    </source>
</evidence>
<dbReference type="AlphaFoldDB" id="A0A1R2D471"/>
<name>A0A1R2D471_9CILI</name>
<dbReference type="InterPro" id="IPR011990">
    <property type="entry name" value="TPR-like_helical_dom_sf"/>
</dbReference>
<dbReference type="Pfam" id="PF13181">
    <property type="entry name" value="TPR_8"/>
    <property type="match status" value="3"/>
</dbReference>
<reference evidence="4 5" key="1">
    <citation type="submission" date="2016-11" db="EMBL/GenBank/DDBJ databases">
        <title>The macronuclear genome of Stentor coeruleus: a giant cell with tiny introns.</title>
        <authorList>
            <person name="Slabodnick M."/>
            <person name="Ruby J.G."/>
            <person name="Reiff S.B."/>
            <person name="Swart E.C."/>
            <person name="Gosai S."/>
            <person name="Prabakaran S."/>
            <person name="Witkowska E."/>
            <person name="Larue G.E."/>
            <person name="Fisher S."/>
            <person name="Freeman R.M."/>
            <person name="Gunawardena J."/>
            <person name="Chu W."/>
            <person name="Stover N.A."/>
            <person name="Gregory B.D."/>
            <person name="Nowacki M."/>
            <person name="Derisi J."/>
            <person name="Roy S.W."/>
            <person name="Marshall W.F."/>
            <person name="Sood P."/>
        </authorList>
    </citation>
    <scope>NUCLEOTIDE SEQUENCE [LARGE SCALE GENOMIC DNA]</scope>
    <source>
        <strain evidence="4">WM001</strain>
    </source>
</reference>
<accession>A0A1R2D471</accession>
<evidence type="ECO:0000313" key="4">
    <source>
        <dbReference type="EMBL" id="OMJ96059.1"/>
    </source>
</evidence>
<sequence length="812" mass="96201">MEDNLRAIEHLKKSAKDFQDKGEIERAKDSYKKLLKVMEQVFPLYHYEFGEVYLNLSRCFQKSAEGVEALKYFLEYEKLFEGKNCGQKQLALVRFEIGLEYIKESIFEKALDYLQKSQKYIDTLSDIDESLSQTLYQKLAECYMQTNKHKEAIFYFEKYLSLINSNSQSQYNEEYSFYIDLSTCYISQGKYTYALTNLKKAKNIYKRNNTRNNEALSLIFELLGNTYSKLGNIDKSMKYIDKYQRIKGSLSINKNPDAWVLYMNIGNNLCKQGKYAEALMNYGKCLKFLEENPREDNLSIGELYMNLGILYKNIGKTNEAFGYLNKCKTIRERKEPDTVHLAEIYHQLGNYYIETYFYEQSIEYYEKYRNLIISHLPINDPKIAEATYLVVNSLMLIENYNEALSMLKTVDWEELCKENMHFLASVYNKFSTCLIVSNKIPRALQYCKKSKGIMDEAFIRGTVNYADCLYNFAWCYEISKDIRLSFKYYKECEKVLNKCYLAKDLRYAKLYMKLGVMNFYYENYNRSFKFLRMSLKLHLFLLKPNDKAFIPLFYHIGSVNFALENYNESIFYYRKCKDLQIMINYNDKLYYSKTLLCLGGAYLSFGLIKKAHYSFKESEETHETCEQKDFIELSNIINNKAICLAYNNDTVQALQLFNKSKSTALKHTSCANPILIRLYFNISLCYFRLRDIYETLEHLKIIKALIIKVKENKHPDLINLIQPSDSPVVSRRAKKRIEFYFRFIDDWIEIIEEVSNKTQVGNFHMKIVPLLIRKKNNIEKYIIDQVKFGTIRNLRFSRKWQKQTPKSSITNN</sequence>
<dbReference type="EMBL" id="MPUH01000004">
    <property type="protein sequence ID" value="OMJ96059.1"/>
    <property type="molecule type" value="Genomic_DNA"/>
</dbReference>
<evidence type="ECO:0000256" key="1">
    <source>
        <dbReference type="ARBA" id="ARBA00022737"/>
    </source>
</evidence>
<organism evidence="4 5">
    <name type="scientific">Stentor coeruleus</name>
    <dbReference type="NCBI Taxonomy" id="5963"/>
    <lineage>
        <taxon>Eukaryota</taxon>
        <taxon>Sar</taxon>
        <taxon>Alveolata</taxon>
        <taxon>Ciliophora</taxon>
        <taxon>Postciliodesmatophora</taxon>
        <taxon>Heterotrichea</taxon>
        <taxon>Heterotrichida</taxon>
        <taxon>Stentoridae</taxon>
        <taxon>Stentor</taxon>
    </lineage>
</organism>
<proteinExistence type="predicted"/>
<dbReference type="SMART" id="SM00028">
    <property type="entry name" value="TPR"/>
    <property type="match status" value="13"/>
</dbReference>
<evidence type="ECO:0000313" key="5">
    <source>
        <dbReference type="Proteomes" id="UP000187209"/>
    </source>
</evidence>
<dbReference type="Pfam" id="PF13424">
    <property type="entry name" value="TPR_12"/>
    <property type="match status" value="1"/>
</dbReference>
<keyword evidence="5" id="KW-1185">Reference proteome</keyword>
<dbReference type="OrthoDB" id="626167at2759"/>
<comment type="caution">
    <text evidence="4">The sequence shown here is derived from an EMBL/GenBank/DDBJ whole genome shotgun (WGS) entry which is preliminary data.</text>
</comment>
<feature type="repeat" description="TPR" evidence="3">
    <location>
        <begin position="133"/>
        <end position="166"/>
    </location>
</feature>
<feature type="repeat" description="TPR" evidence="3">
    <location>
        <begin position="342"/>
        <end position="375"/>
    </location>
</feature>
<keyword evidence="1" id="KW-0677">Repeat</keyword>
<evidence type="ECO:0000256" key="3">
    <source>
        <dbReference type="PROSITE-ProRule" id="PRU00339"/>
    </source>
</evidence>
<keyword evidence="2 3" id="KW-0802">TPR repeat</keyword>
<dbReference type="Gene3D" id="1.25.40.10">
    <property type="entry name" value="Tetratricopeptide repeat domain"/>
    <property type="match status" value="6"/>
</dbReference>
<dbReference type="SUPFAM" id="SSF48452">
    <property type="entry name" value="TPR-like"/>
    <property type="match status" value="4"/>
</dbReference>
<gene>
    <name evidence="4" type="ORF">SteCoe_441</name>
</gene>
<dbReference type="PROSITE" id="PS50005">
    <property type="entry name" value="TPR"/>
    <property type="match status" value="2"/>
</dbReference>